<dbReference type="PROSITE" id="PS51257">
    <property type="entry name" value="PROKAR_LIPOPROTEIN"/>
    <property type="match status" value="1"/>
</dbReference>
<accession>A0AAV2WR31</accession>
<dbReference type="Pfam" id="PF04228">
    <property type="entry name" value="Zn_peptidase"/>
    <property type="match status" value="1"/>
</dbReference>
<proteinExistence type="predicted"/>
<dbReference type="SUPFAM" id="SSF55486">
    <property type="entry name" value="Metalloproteases ('zincins'), catalytic domain"/>
    <property type="match status" value="1"/>
</dbReference>
<dbReference type="AlphaFoldDB" id="A0AAV2WR31"/>
<feature type="region of interest" description="Disordered" evidence="1">
    <location>
        <begin position="41"/>
        <end position="73"/>
    </location>
</feature>
<evidence type="ECO:0000256" key="1">
    <source>
        <dbReference type="SAM" id="MobiDB-lite"/>
    </source>
</evidence>
<gene>
    <name evidence="2" type="ORF">BN1047_04427</name>
</gene>
<sequence>MDQRVAGRRAWLGGVLVLVLILSGCASAVLDGRPVSMLYDPQRAGGLPARDGPSGPRPDAPPPVSVAENSDGGPVDELVLRAVDDLEDFWSQNWEGALTGTYSPVSRLVSYDASDPASPTVCGNDLYDLSNAFYCFGEDVMAWDRGQFIPGAAQYFGDMGVVGVIAHEFGHAVQAKAHLVEKSTPVLVKEQQADCFAGVYLHWVAAGKSPRFDLSTGDGLNHVLAGAIYIRDPLMTQEEAILTGDAHGSALDRISAFQIGFAGNADQCAAIDMAEITERQGDLPKFLSYDSYGDPSASDSPIDEQLLSGLMDTLTQIYQPASPPSLNLDMAPCPDAQTVSPASYCPSTNTVNVNLPTLQALGTPKAEDQGVLLQGDNTALSIVTSRYALALQKERGDPLDTAITALRTACLTGVAQGRMAEPGGTLTLSAGDTDEAISGLLTNGLAASDVNGVTAPAGFTRILAYRSGLGGDAETCYQRFGAS</sequence>
<dbReference type="InterPro" id="IPR007343">
    <property type="entry name" value="Uncharacterised_pept_Zn_put"/>
</dbReference>
<protein>
    <submittedName>
        <fullName evidence="2">Neutral zinc metallopeptidase</fullName>
    </submittedName>
</protein>
<feature type="compositionally biased region" description="Pro residues" evidence="1">
    <location>
        <begin position="55"/>
        <end position="64"/>
    </location>
</feature>
<dbReference type="Proteomes" id="UP000028864">
    <property type="component" value="Unassembled WGS sequence"/>
</dbReference>
<reference evidence="2" key="1">
    <citation type="submission" date="2014-05" db="EMBL/GenBank/DDBJ databases">
        <authorList>
            <person name="Urmite Genomes"/>
        </authorList>
    </citation>
    <scope>NUCLEOTIDE SEQUENCE</scope>
    <source>
        <strain evidence="2">DSM 44074</strain>
    </source>
</reference>
<organism evidence="2 3">
    <name type="scientific">Mycolicibacterium neoaurum</name>
    <name type="common">Mycobacterium neoaurum</name>
    <dbReference type="NCBI Taxonomy" id="1795"/>
    <lineage>
        <taxon>Bacteria</taxon>
        <taxon>Bacillati</taxon>
        <taxon>Actinomycetota</taxon>
        <taxon>Actinomycetes</taxon>
        <taxon>Mycobacteriales</taxon>
        <taxon>Mycobacteriaceae</taxon>
        <taxon>Mycolicibacterium</taxon>
    </lineage>
</organism>
<evidence type="ECO:0000313" key="3">
    <source>
        <dbReference type="Proteomes" id="UP000028864"/>
    </source>
</evidence>
<dbReference type="EMBL" id="LK021341">
    <property type="protein sequence ID" value="CDQ46518.1"/>
    <property type="molecule type" value="Genomic_DNA"/>
</dbReference>
<dbReference type="RefSeq" id="WP_030137294.1">
    <property type="nucleotide sequence ID" value="NZ_CP074376.1"/>
</dbReference>
<evidence type="ECO:0000313" key="2">
    <source>
        <dbReference type="EMBL" id="CDQ46518.1"/>
    </source>
</evidence>
<name>A0AAV2WR31_MYCNE</name>
<reference evidence="2" key="2">
    <citation type="submission" date="2015-09" db="EMBL/GenBank/DDBJ databases">
        <title>Draft genome sequence of Mycobacterium neoaurum DSM 44074.</title>
        <authorList>
            <person name="Croce O."/>
            <person name="Robert C."/>
            <person name="Raoult D."/>
            <person name="Drancourt M."/>
        </authorList>
    </citation>
    <scope>NUCLEOTIDE SEQUENCE</scope>
    <source>
        <strain evidence="2">DSM 44074</strain>
    </source>
</reference>